<dbReference type="InterPro" id="IPR006108">
    <property type="entry name" value="3HC_DH_C"/>
</dbReference>
<dbReference type="EMBL" id="JACIIX010000009">
    <property type="protein sequence ID" value="MBB6211165.1"/>
    <property type="molecule type" value="Genomic_DNA"/>
</dbReference>
<dbReference type="Pfam" id="PF02737">
    <property type="entry name" value="3HCDH_N"/>
    <property type="match status" value="1"/>
</dbReference>
<proteinExistence type="inferred from homology"/>
<keyword evidence="2 6" id="KW-0560">Oxidoreductase</keyword>
<dbReference type="Gene3D" id="1.10.1040.10">
    <property type="entry name" value="N-(1-d-carboxylethyl)-l-norvaline Dehydrogenase, domain 2"/>
    <property type="match status" value="2"/>
</dbReference>
<dbReference type="AlphaFoldDB" id="A0A7W9ZGT0"/>
<evidence type="ECO:0000313" key="7">
    <source>
        <dbReference type="Proteomes" id="UP000544872"/>
    </source>
</evidence>
<comment type="caution">
    <text evidence="6">The sequence shown here is derived from an EMBL/GenBank/DDBJ whole genome shotgun (WGS) entry which is preliminary data.</text>
</comment>
<dbReference type="GO" id="GO:0006631">
    <property type="term" value="P:fatty acid metabolic process"/>
    <property type="evidence" value="ECO:0007669"/>
    <property type="project" value="InterPro"/>
</dbReference>
<dbReference type="SUPFAM" id="SSF51735">
    <property type="entry name" value="NAD(P)-binding Rossmann-fold domains"/>
    <property type="match status" value="1"/>
</dbReference>
<feature type="domain" description="3-hydroxyacyl-CoA dehydrogenase C-terminal" evidence="3">
    <location>
        <begin position="413"/>
        <end position="493"/>
    </location>
</feature>
<gene>
    <name evidence="6" type="ORF">FHS48_002600</name>
</gene>
<dbReference type="PROSITE" id="PS00067">
    <property type="entry name" value="3HCDH"/>
    <property type="match status" value="1"/>
</dbReference>
<evidence type="ECO:0000313" key="6">
    <source>
        <dbReference type="EMBL" id="MBB6211165.1"/>
    </source>
</evidence>
<dbReference type="Pfam" id="PF18321">
    <property type="entry name" value="3HCDH_RFF"/>
    <property type="match status" value="1"/>
</dbReference>
<dbReference type="Pfam" id="PF00725">
    <property type="entry name" value="3HCDH"/>
    <property type="match status" value="2"/>
</dbReference>
<dbReference type="NCBIfam" id="NF006124">
    <property type="entry name" value="PRK08268.1"/>
    <property type="match status" value="1"/>
</dbReference>
<accession>A0A7W9ZGT0</accession>
<organism evidence="6 7">
    <name type="scientific">Novispirillum itersonii</name>
    <name type="common">Aquaspirillum itersonii</name>
    <dbReference type="NCBI Taxonomy" id="189"/>
    <lineage>
        <taxon>Bacteria</taxon>
        <taxon>Pseudomonadati</taxon>
        <taxon>Pseudomonadota</taxon>
        <taxon>Alphaproteobacteria</taxon>
        <taxon>Rhodospirillales</taxon>
        <taxon>Novispirillaceae</taxon>
        <taxon>Novispirillum</taxon>
    </lineage>
</organism>
<dbReference type="Proteomes" id="UP000544872">
    <property type="component" value="Unassembled WGS sequence"/>
</dbReference>
<dbReference type="InterPro" id="IPR006180">
    <property type="entry name" value="3-OHacyl-CoA_DH_CS"/>
</dbReference>
<dbReference type="InterPro" id="IPR041040">
    <property type="entry name" value="3HCDH_RFF"/>
</dbReference>
<evidence type="ECO:0000259" key="5">
    <source>
        <dbReference type="Pfam" id="PF18321"/>
    </source>
</evidence>
<dbReference type="SUPFAM" id="SSF48179">
    <property type="entry name" value="6-phosphogluconate dehydrogenase C-terminal domain-like"/>
    <property type="match status" value="2"/>
</dbReference>
<reference evidence="6 7" key="1">
    <citation type="submission" date="2020-08" db="EMBL/GenBank/DDBJ databases">
        <title>Genomic Encyclopedia of Type Strains, Phase IV (KMG-IV): sequencing the most valuable type-strain genomes for metagenomic binning, comparative biology and taxonomic classification.</title>
        <authorList>
            <person name="Goeker M."/>
        </authorList>
    </citation>
    <scope>NUCLEOTIDE SEQUENCE [LARGE SCALE GENOMIC DNA]</scope>
    <source>
        <strain evidence="6 7">DSM 11590</strain>
    </source>
</reference>
<dbReference type="GO" id="GO:0008691">
    <property type="term" value="F:3-hydroxybutyryl-CoA dehydrogenase activity"/>
    <property type="evidence" value="ECO:0007669"/>
    <property type="project" value="UniProtKB-EC"/>
</dbReference>
<dbReference type="Gene3D" id="3.30.750.190">
    <property type="match status" value="1"/>
</dbReference>
<comment type="similarity">
    <text evidence="1">Belongs to the 3-hydroxyacyl-CoA dehydrogenase family.</text>
</comment>
<dbReference type="RefSeq" id="WP_184263979.1">
    <property type="nucleotide sequence ID" value="NZ_JACIIX010000009.1"/>
</dbReference>
<dbReference type="EC" id="1.1.1.157" evidence="6"/>
<feature type="domain" description="3-hydroxybutyryl-CoA dehydrogenase reduced Rossmann-fold" evidence="5">
    <location>
        <begin position="343"/>
        <end position="411"/>
    </location>
</feature>
<evidence type="ECO:0000256" key="1">
    <source>
        <dbReference type="ARBA" id="ARBA00009463"/>
    </source>
</evidence>
<protein>
    <submittedName>
        <fullName evidence="6">3-hydroxybutyryl-CoA dehydrogenase</fullName>
        <ecNumber evidence="6">1.1.1.157</ecNumber>
    </submittedName>
</protein>
<dbReference type="InterPro" id="IPR036291">
    <property type="entry name" value="NAD(P)-bd_dom_sf"/>
</dbReference>
<keyword evidence="7" id="KW-1185">Reference proteome</keyword>
<evidence type="ECO:0000259" key="4">
    <source>
        <dbReference type="Pfam" id="PF02737"/>
    </source>
</evidence>
<dbReference type="GO" id="GO:0010124">
    <property type="term" value="P:phenylacetate catabolic process"/>
    <property type="evidence" value="ECO:0007669"/>
    <property type="project" value="InterPro"/>
</dbReference>
<dbReference type="PANTHER" id="PTHR48075">
    <property type="entry name" value="3-HYDROXYACYL-COA DEHYDROGENASE FAMILY PROTEIN"/>
    <property type="match status" value="1"/>
</dbReference>
<dbReference type="InterPro" id="IPR011967">
    <property type="entry name" value="3-OHacyl-CoA_DH_PaaH"/>
</dbReference>
<dbReference type="InterPro" id="IPR006176">
    <property type="entry name" value="3-OHacyl-CoA_DH_NAD-bd"/>
</dbReference>
<feature type="domain" description="3-hydroxyacyl-CoA dehydrogenase C-terminal" evidence="3">
    <location>
        <begin position="190"/>
        <end position="287"/>
    </location>
</feature>
<dbReference type="FunFam" id="3.40.50.720:FF:000009">
    <property type="entry name" value="Fatty oxidation complex, alpha subunit"/>
    <property type="match status" value="1"/>
</dbReference>
<feature type="domain" description="3-hydroxyacyl-CoA dehydrogenase NAD binding" evidence="4">
    <location>
        <begin position="10"/>
        <end position="187"/>
    </location>
</feature>
<evidence type="ECO:0000259" key="3">
    <source>
        <dbReference type="Pfam" id="PF00725"/>
    </source>
</evidence>
<dbReference type="Gene3D" id="3.40.50.720">
    <property type="entry name" value="NAD(P)-binding Rossmann-like Domain"/>
    <property type="match status" value="1"/>
</dbReference>
<dbReference type="GO" id="GO:0070403">
    <property type="term" value="F:NAD+ binding"/>
    <property type="evidence" value="ECO:0007669"/>
    <property type="project" value="InterPro"/>
</dbReference>
<dbReference type="NCBIfam" id="TIGR02279">
    <property type="entry name" value="PaaC-3OHAcCoADH"/>
    <property type="match status" value="1"/>
</dbReference>
<name>A0A7W9ZGT0_NOVIT</name>
<dbReference type="PANTHER" id="PTHR48075:SF5">
    <property type="entry name" value="3-HYDROXYBUTYRYL-COA DEHYDROGENASE"/>
    <property type="match status" value="1"/>
</dbReference>
<evidence type="ECO:0000256" key="2">
    <source>
        <dbReference type="ARBA" id="ARBA00023002"/>
    </source>
</evidence>
<sequence length="501" mass="52739">MTALPNSTVIAVIGAGTMGAGIAQVAAAAGHSVLLYDAMDGAAAKGRDGVARTLSKRVASGKMDQADYDALIGRIALADSLAALAPAGLVIEAIVERLDVKQSVFSQLEDLCGPEVILATNTSSLSVTAIGAGLKRPDRLVGMHFFNPAPLMALVEVISGIATDPAVAQAIYATAAAWGKKPVQAKSTPGFIVNRVARPFYAEAQRVYQEGAASPATIDAVMRDCGGFRMGPFELMDLIGHDVNFAVTNSVFDAYFKDERFLPSLVQKDLVDAGWLGRKTGRGFYDYADGAEQPQPHTAAPCPAPQAVQVQGVVALTALLDAKGVAYTRDGGEGTLTVDGVLLLPSDGRMATEVAFEEHETEVVVYDLALDWLTAKRVAIAAADQASPQALITATGFFQSLGLAVSVVEDVAGLIVTRTVAMLANEAADAVLQQVATAADVDLAMTKGVNYPRGPLAWAEEIGLDGLLFTLESLFETFKEDRYRPSALLRRKVMGGTRFYD</sequence>
<dbReference type="InterPro" id="IPR013328">
    <property type="entry name" value="6PGD_dom2"/>
</dbReference>
<dbReference type="InterPro" id="IPR008927">
    <property type="entry name" value="6-PGluconate_DH-like_C_sf"/>
</dbReference>